<gene>
    <name evidence="2" type="ordered locus">SGRA_3445</name>
</gene>
<dbReference type="KEGG" id="sgn:SGRA_3445"/>
<dbReference type="HOGENOM" id="CLU_191399_1_0_10"/>
<name>H6L1U2_SAPGL</name>
<keyword evidence="3" id="KW-1185">Reference proteome</keyword>
<protein>
    <recommendedName>
        <fullName evidence="4">DUF3311 domain-containing protein</fullName>
    </recommendedName>
</protein>
<sequence>MQKQRLISWFGCCCLLFSYPIVKSFNQPTLVFGVLPLFYAYVLCLWLLLLLGLYWILKQEDETTK</sequence>
<dbReference type="OrthoDB" id="9883393at2"/>
<keyword evidence="1" id="KW-1133">Transmembrane helix</keyword>
<evidence type="ECO:0008006" key="4">
    <source>
        <dbReference type="Google" id="ProtNLM"/>
    </source>
</evidence>
<accession>H6L1U2</accession>
<dbReference type="STRING" id="984262.SGRA_3445"/>
<proteinExistence type="predicted"/>
<organism evidence="2 3">
    <name type="scientific">Saprospira grandis (strain Lewin)</name>
    <dbReference type="NCBI Taxonomy" id="984262"/>
    <lineage>
        <taxon>Bacteria</taxon>
        <taxon>Pseudomonadati</taxon>
        <taxon>Bacteroidota</taxon>
        <taxon>Saprospiria</taxon>
        <taxon>Saprospirales</taxon>
        <taxon>Saprospiraceae</taxon>
        <taxon>Saprospira</taxon>
    </lineage>
</organism>
<evidence type="ECO:0000313" key="3">
    <source>
        <dbReference type="Proteomes" id="UP000007519"/>
    </source>
</evidence>
<evidence type="ECO:0000256" key="1">
    <source>
        <dbReference type="SAM" id="Phobius"/>
    </source>
</evidence>
<dbReference type="RefSeq" id="WP_015693764.1">
    <property type="nucleotide sequence ID" value="NC_016940.1"/>
</dbReference>
<evidence type="ECO:0000313" key="2">
    <source>
        <dbReference type="EMBL" id="AFC26170.1"/>
    </source>
</evidence>
<keyword evidence="1" id="KW-0472">Membrane</keyword>
<dbReference type="EMBL" id="CP002831">
    <property type="protein sequence ID" value="AFC26170.1"/>
    <property type="molecule type" value="Genomic_DNA"/>
</dbReference>
<keyword evidence="1" id="KW-0812">Transmembrane</keyword>
<reference evidence="2 3" key="1">
    <citation type="journal article" date="2012" name="Stand. Genomic Sci.">
        <title>Complete genome sequencing and analysis of Saprospira grandis str. Lewin, a predatory marine bacterium.</title>
        <authorList>
            <person name="Saw J.H."/>
            <person name="Yuryev A."/>
            <person name="Kanbe M."/>
            <person name="Hou S."/>
            <person name="Young A.G."/>
            <person name="Aizawa S."/>
            <person name="Alam M."/>
        </authorList>
    </citation>
    <scope>NUCLEOTIDE SEQUENCE [LARGE SCALE GENOMIC DNA]</scope>
    <source>
        <strain evidence="2 3">Lewin</strain>
    </source>
</reference>
<dbReference type="Proteomes" id="UP000007519">
    <property type="component" value="Chromosome"/>
</dbReference>
<dbReference type="AlphaFoldDB" id="H6L1U2"/>
<feature type="transmembrane region" description="Helical" evidence="1">
    <location>
        <begin position="34"/>
        <end position="57"/>
    </location>
</feature>